<evidence type="ECO:0000256" key="2">
    <source>
        <dbReference type="ARBA" id="ARBA00022692"/>
    </source>
</evidence>
<keyword evidence="2" id="KW-0812">Transmembrane</keyword>
<dbReference type="InterPro" id="IPR013901">
    <property type="entry name" value="Anthrone_oxy"/>
</dbReference>
<evidence type="ECO:0000256" key="3">
    <source>
        <dbReference type="ARBA" id="ARBA00022989"/>
    </source>
</evidence>
<evidence type="ECO:0000256" key="4">
    <source>
        <dbReference type="ARBA" id="ARBA00023136"/>
    </source>
</evidence>
<evidence type="ECO:0000256" key="1">
    <source>
        <dbReference type="ARBA" id="ARBA00004141"/>
    </source>
</evidence>
<dbReference type="PANTHER" id="PTHR35042">
    <property type="entry name" value="ANTHRONE OXYGENASE ENCC"/>
    <property type="match status" value="1"/>
</dbReference>
<dbReference type="AlphaFoldDB" id="A0A9P4MIQ6"/>
<comment type="subcellular location">
    <subcellularLocation>
        <location evidence="1">Membrane</location>
        <topology evidence="1">Multi-pass membrane protein</topology>
    </subcellularLocation>
</comment>
<keyword evidence="3" id="KW-1133">Transmembrane helix</keyword>
<dbReference type="GO" id="GO:0016020">
    <property type="term" value="C:membrane"/>
    <property type="evidence" value="ECO:0007669"/>
    <property type="project" value="UniProtKB-SubCell"/>
</dbReference>
<reference evidence="6" key="1">
    <citation type="journal article" date="2020" name="Stud. Mycol.">
        <title>101 Dothideomycetes genomes: a test case for predicting lifestyles and emergence of pathogens.</title>
        <authorList>
            <person name="Haridas S."/>
            <person name="Albert R."/>
            <person name="Binder M."/>
            <person name="Bloem J."/>
            <person name="Labutti K."/>
            <person name="Salamov A."/>
            <person name="Andreopoulos B."/>
            <person name="Baker S."/>
            <person name="Barry K."/>
            <person name="Bills G."/>
            <person name="Bluhm B."/>
            <person name="Cannon C."/>
            <person name="Castanera R."/>
            <person name="Culley D."/>
            <person name="Daum C."/>
            <person name="Ezra D."/>
            <person name="Gonzalez J."/>
            <person name="Henrissat B."/>
            <person name="Kuo A."/>
            <person name="Liang C."/>
            <person name="Lipzen A."/>
            <person name="Lutzoni F."/>
            <person name="Magnuson J."/>
            <person name="Mondo S."/>
            <person name="Nolan M."/>
            <person name="Ohm R."/>
            <person name="Pangilinan J."/>
            <person name="Park H.-J."/>
            <person name="Ramirez L."/>
            <person name="Alfaro M."/>
            <person name="Sun H."/>
            <person name="Tritt A."/>
            <person name="Yoshinaga Y."/>
            <person name="Zwiers L.-H."/>
            <person name="Turgeon B."/>
            <person name="Goodwin S."/>
            <person name="Spatafora J."/>
            <person name="Crous P."/>
            <person name="Grigoriev I."/>
        </authorList>
    </citation>
    <scope>NUCLEOTIDE SEQUENCE</scope>
    <source>
        <strain evidence="6">CBS 260.36</strain>
    </source>
</reference>
<evidence type="ECO:0000313" key="6">
    <source>
        <dbReference type="EMBL" id="KAF2154542.1"/>
    </source>
</evidence>
<name>A0A9P4MIQ6_9PEZI</name>
<evidence type="ECO:0000256" key="5">
    <source>
        <dbReference type="ARBA" id="ARBA00034313"/>
    </source>
</evidence>
<dbReference type="OrthoDB" id="3750842at2759"/>
<sequence length="174" mass="18812">MALSTAHLPQSITAATVTCSFVLVGNAITQSWMTIPTLLCRFPSPSDPAAYTERASILGEQWGMMHYVGNNFFRPISSVAVLGYSQAAYAAYAGSMKGDWRLFAFAAICHVANIVHSAKNLQPINAQLDAMVGTGEKGQAVVLAKRWIECNKWRVAFPMVAGSLALWQAFLLGL</sequence>
<dbReference type="Proteomes" id="UP000799439">
    <property type="component" value="Unassembled WGS sequence"/>
</dbReference>
<dbReference type="PANTHER" id="PTHR35042:SF1">
    <property type="entry name" value="DUF1772-DOMAIN-CONTAINING PROTEIN"/>
    <property type="match status" value="1"/>
</dbReference>
<keyword evidence="7" id="KW-1185">Reference proteome</keyword>
<dbReference type="EMBL" id="ML996083">
    <property type="protein sequence ID" value="KAF2154542.1"/>
    <property type="molecule type" value="Genomic_DNA"/>
</dbReference>
<evidence type="ECO:0000313" key="7">
    <source>
        <dbReference type="Proteomes" id="UP000799439"/>
    </source>
</evidence>
<keyword evidence="4" id="KW-0472">Membrane</keyword>
<comment type="caution">
    <text evidence="6">The sequence shown here is derived from an EMBL/GenBank/DDBJ whole genome shotgun (WGS) entry which is preliminary data.</text>
</comment>
<dbReference type="Pfam" id="PF08592">
    <property type="entry name" value="Anthrone_oxy"/>
    <property type="match status" value="1"/>
</dbReference>
<protein>
    <submittedName>
        <fullName evidence="6">Uncharacterized protein</fullName>
    </submittedName>
</protein>
<accession>A0A9P4MIQ6</accession>
<proteinExistence type="inferred from homology"/>
<comment type="similarity">
    <text evidence="5">Belongs to the anthrone oxygenase family.</text>
</comment>
<gene>
    <name evidence="6" type="ORF">K461DRAFT_252568</name>
</gene>
<organism evidence="6 7">
    <name type="scientific">Myriangium duriaei CBS 260.36</name>
    <dbReference type="NCBI Taxonomy" id="1168546"/>
    <lineage>
        <taxon>Eukaryota</taxon>
        <taxon>Fungi</taxon>
        <taxon>Dikarya</taxon>
        <taxon>Ascomycota</taxon>
        <taxon>Pezizomycotina</taxon>
        <taxon>Dothideomycetes</taxon>
        <taxon>Dothideomycetidae</taxon>
        <taxon>Myriangiales</taxon>
        <taxon>Myriangiaceae</taxon>
        <taxon>Myriangium</taxon>
    </lineage>
</organism>